<evidence type="ECO:0000313" key="1">
    <source>
        <dbReference type="EMBL" id="OGN41596.1"/>
    </source>
</evidence>
<gene>
    <name evidence="1" type="ORF">A2606_01130</name>
</gene>
<proteinExistence type="predicted"/>
<accession>A0A1F8HXF2</accession>
<reference evidence="1 2" key="1">
    <citation type="journal article" date="2016" name="Nat. Commun.">
        <title>Thousands of microbial genomes shed light on interconnected biogeochemical processes in an aquifer system.</title>
        <authorList>
            <person name="Anantharaman K."/>
            <person name="Brown C.T."/>
            <person name="Hug L.A."/>
            <person name="Sharon I."/>
            <person name="Castelle C.J."/>
            <person name="Probst A.J."/>
            <person name="Thomas B.C."/>
            <person name="Singh A."/>
            <person name="Wilkins M.J."/>
            <person name="Karaoz U."/>
            <person name="Brodie E.L."/>
            <person name="Williams K.H."/>
            <person name="Hubbard S.S."/>
            <person name="Banfield J.F."/>
        </authorList>
    </citation>
    <scope>NUCLEOTIDE SEQUENCE [LARGE SCALE GENOMIC DNA]</scope>
</reference>
<organism evidence="1 2">
    <name type="scientific">Candidatus Yanofskybacteria bacterium RIFOXYD1_FULL_42_10</name>
    <dbReference type="NCBI Taxonomy" id="1802718"/>
    <lineage>
        <taxon>Bacteria</taxon>
        <taxon>Candidatus Yanofskyibacteriota</taxon>
    </lineage>
</organism>
<dbReference type="Proteomes" id="UP000178043">
    <property type="component" value="Unassembled WGS sequence"/>
</dbReference>
<evidence type="ECO:0000313" key="2">
    <source>
        <dbReference type="Proteomes" id="UP000178043"/>
    </source>
</evidence>
<sequence length="206" mass="23394">MWGFLIQFIHLLSDIPTKGIRMPKILVIPPKLLKKKNYQAMIFNLIRGKEGTFIFRNLFAKLDNGTEVDLLDSGRLSCAVTVSGILLLNGLIGGMHATVDSTEKDMLKNGWVDVDAGKDWLNTAWQEIKPLLKNKIGAVIIWEKQIDKDGTEHRHIGFYADDDFAISNDSATHRMPMKHHITFGLPGHTGFRRIEKIYWHSELDAD</sequence>
<dbReference type="AlphaFoldDB" id="A0A1F8HXF2"/>
<comment type="caution">
    <text evidence="1">The sequence shown here is derived from an EMBL/GenBank/DDBJ whole genome shotgun (WGS) entry which is preliminary data.</text>
</comment>
<name>A0A1F8HXF2_9BACT</name>
<protein>
    <submittedName>
        <fullName evidence="1">Uncharacterized protein</fullName>
    </submittedName>
</protein>
<dbReference type="EMBL" id="MGLG01000006">
    <property type="protein sequence ID" value="OGN41596.1"/>
    <property type="molecule type" value="Genomic_DNA"/>
</dbReference>